<proteinExistence type="predicted"/>
<sequence length="539" mass="59213">MASTASAYSPQLPRVNADVVDGARMVAVVDTNYFIDHLPLLRSLSEQGLEQGLVLVVPWVVIQELDGLKSSSRVAEISGTQPSSIASLARSATRFLDDELGRSGSALRCQKKSEYLVNEIEGDDKILDCCLYFLNKKGLPVAILTKDRNLTVKARANGCATCGGWSGSAAGLIAAISRSIGVPVLKNVQRSDTERQNSAESAAPGFGRTQSDLTHQTASLHTDDDDCMDVDMAMDSDDVQQLNSGFTFISSAPGHLSVSLSPSTPSFSFSGPSFGATTPLSPQFLTSSTVNSPTTAAITTPAGATDAINPPSVTKPHPYTIPQQSKASADKPVLIYLDELPEKEKAFKQRLAEKPAHLVSREIMNFMCHNTHCALTKLIFERLEKDLRIGYGTSNYSASERQMFAKPPWTSCTTLLTVILYYWDIFQHVFPKGLNESIRATMPWVMHVEHLAVCPQTQTLLPPHLRIEPYQYAVESDNVFENARNQAAERDAETAKLITLAKRLLAQCALVENDVQEDWREQNIQKWIVWQKIHSLSEK</sequence>
<dbReference type="Proteomes" id="UP000242474">
    <property type="component" value="Unassembled WGS sequence"/>
</dbReference>
<dbReference type="InterPro" id="IPR052626">
    <property type="entry name" value="SWT1_Regulator"/>
</dbReference>
<feature type="compositionally biased region" description="Low complexity" evidence="1">
    <location>
        <begin position="296"/>
        <end position="308"/>
    </location>
</feature>
<evidence type="ECO:0000313" key="4">
    <source>
        <dbReference type="Proteomes" id="UP000242474"/>
    </source>
</evidence>
<evidence type="ECO:0000259" key="2">
    <source>
        <dbReference type="SMART" id="SM00670"/>
    </source>
</evidence>
<dbReference type="GO" id="GO:0004540">
    <property type="term" value="F:RNA nuclease activity"/>
    <property type="evidence" value="ECO:0007669"/>
    <property type="project" value="UniProtKB-ARBA"/>
</dbReference>
<feature type="region of interest" description="Disordered" evidence="1">
    <location>
        <begin position="296"/>
        <end position="326"/>
    </location>
</feature>
<dbReference type="AlphaFoldDB" id="A0A2G5BI19"/>
<dbReference type="Gene3D" id="3.40.50.1010">
    <property type="entry name" value="5'-nuclease"/>
    <property type="match status" value="1"/>
</dbReference>
<dbReference type="GO" id="GO:0005634">
    <property type="term" value="C:nucleus"/>
    <property type="evidence" value="ECO:0007669"/>
    <property type="project" value="TreeGrafter"/>
</dbReference>
<dbReference type="STRING" id="763665.A0A2G5BI19"/>
<dbReference type="PANTHER" id="PTHR16161:SF0">
    <property type="entry name" value="TRANSCRIPTIONAL PROTEIN SWT1"/>
    <property type="match status" value="1"/>
</dbReference>
<protein>
    <recommendedName>
        <fullName evidence="2">PIN domain-containing protein</fullName>
    </recommendedName>
</protein>
<dbReference type="PANTHER" id="PTHR16161">
    <property type="entry name" value="TRANSCRIPTIONAL PROTEIN SWT1"/>
    <property type="match status" value="1"/>
</dbReference>
<dbReference type="EMBL" id="KZ303489">
    <property type="protein sequence ID" value="PIA18666.1"/>
    <property type="molecule type" value="Genomic_DNA"/>
</dbReference>
<evidence type="ECO:0000313" key="3">
    <source>
        <dbReference type="EMBL" id="PIA18666.1"/>
    </source>
</evidence>
<keyword evidence="4" id="KW-1185">Reference proteome</keyword>
<dbReference type="CDD" id="cd18727">
    <property type="entry name" value="PIN_Swt1-like"/>
    <property type="match status" value="1"/>
</dbReference>
<dbReference type="OrthoDB" id="2017974at2759"/>
<organism evidence="3 4">
    <name type="scientific">Coemansia reversa (strain ATCC 12441 / NRRL 1564)</name>
    <dbReference type="NCBI Taxonomy" id="763665"/>
    <lineage>
        <taxon>Eukaryota</taxon>
        <taxon>Fungi</taxon>
        <taxon>Fungi incertae sedis</taxon>
        <taxon>Zoopagomycota</taxon>
        <taxon>Kickxellomycotina</taxon>
        <taxon>Kickxellomycetes</taxon>
        <taxon>Kickxellales</taxon>
        <taxon>Kickxellaceae</taxon>
        <taxon>Coemansia</taxon>
    </lineage>
</organism>
<reference evidence="3 4" key="1">
    <citation type="journal article" date="2015" name="Genome Biol. Evol.">
        <title>Phylogenomic analyses indicate that early fungi evolved digesting cell walls of algal ancestors of land plants.</title>
        <authorList>
            <person name="Chang Y."/>
            <person name="Wang S."/>
            <person name="Sekimoto S."/>
            <person name="Aerts A.L."/>
            <person name="Choi C."/>
            <person name="Clum A."/>
            <person name="LaButti K.M."/>
            <person name="Lindquist E.A."/>
            <person name="Yee Ngan C."/>
            <person name="Ohm R.A."/>
            <person name="Salamov A.A."/>
            <person name="Grigoriev I.V."/>
            <person name="Spatafora J.W."/>
            <person name="Berbee M.L."/>
        </authorList>
    </citation>
    <scope>NUCLEOTIDE SEQUENCE [LARGE SCALE GENOMIC DNA]</scope>
    <source>
        <strain evidence="3 4">NRRL 1564</strain>
    </source>
</reference>
<feature type="domain" description="PIN" evidence="2">
    <location>
        <begin position="25"/>
        <end position="152"/>
    </location>
</feature>
<name>A0A2G5BI19_COERN</name>
<evidence type="ECO:0000256" key="1">
    <source>
        <dbReference type="SAM" id="MobiDB-lite"/>
    </source>
</evidence>
<feature type="compositionally biased region" description="Polar residues" evidence="1">
    <location>
        <begin position="208"/>
        <end position="220"/>
    </location>
</feature>
<dbReference type="SMART" id="SM00670">
    <property type="entry name" value="PINc"/>
    <property type="match status" value="1"/>
</dbReference>
<feature type="region of interest" description="Disordered" evidence="1">
    <location>
        <begin position="189"/>
        <end position="222"/>
    </location>
</feature>
<gene>
    <name evidence="3" type="ORF">COEREDRAFT_85124</name>
</gene>
<dbReference type="InterPro" id="IPR002716">
    <property type="entry name" value="PIN_dom"/>
</dbReference>
<dbReference type="Pfam" id="PF13638">
    <property type="entry name" value="PIN_4"/>
    <property type="match status" value="1"/>
</dbReference>
<dbReference type="InterPro" id="IPR029060">
    <property type="entry name" value="PIN-like_dom_sf"/>
</dbReference>
<dbReference type="SUPFAM" id="SSF88723">
    <property type="entry name" value="PIN domain-like"/>
    <property type="match status" value="1"/>
</dbReference>
<accession>A0A2G5BI19</accession>